<dbReference type="RefSeq" id="WP_346189219.1">
    <property type="nucleotide sequence ID" value="NZ_BAABRL010000009.1"/>
</dbReference>
<proteinExistence type="predicted"/>
<protein>
    <submittedName>
        <fullName evidence="1">Uncharacterized protein</fullName>
    </submittedName>
</protein>
<dbReference type="EMBL" id="BAABRL010000009">
    <property type="protein sequence ID" value="GAA5496564.1"/>
    <property type="molecule type" value="Genomic_DNA"/>
</dbReference>
<sequence>MRTKVRVLMPILIAVSGLIYCSAEETFDLEAFELRIKALKGSWNTPRELTNEDAVTWAKLAYEHHGSVMKFEWCDRSVTYELKTPTEKKTKTITLNDAQLYVLSRVVGESYDAKEAERTTYGDPHESLLVSEVFVKGHGVKTKVLYSPLGVHKFLVTKDRNFDEVDFNQSDYESSRSLLLFAMICGLSEELIEIDFKTREQVIQEEEKRKQKKHEGGEKQEGK</sequence>
<evidence type="ECO:0000313" key="1">
    <source>
        <dbReference type="EMBL" id="GAA5496564.1"/>
    </source>
</evidence>
<name>A0ABP9V4Q9_9BACT</name>
<evidence type="ECO:0000313" key="2">
    <source>
        <dbReference type="Proteomes" id="UP001424741"/>
    </source>
</evidence>
<dbReference type="Proteomes" id="UP001424741">
    <property type="component" value="Unassembled WGS sequence"/>
</dbReference>
<keyword evidence="2" id="KW-1185">Reference proteome</keyword>
<organism evidence="1 2">
    <name type="scientific">Rubritalea halochordaticola</name>
    <dbReference type="NCBI Taxonomy" id="714537"/>
    <lineage>
        <taxon>Bacteria</taxon>
        <taxon>Pseudomonadati</taxon>
        <taxon>Verrucomicrobiota</taxon>
        <taxon>Verrucomicrobiia</taxon>
        <taxon>Verrucomicrobiales</taxon>
        <taxon>Rubritaleaceae</taxon>
        <taxon>Rubritalea</taxon>
    </lineage>
</organism>
<comment type="caution">
    <text evidence="1">The sequence shown here is derived from an EMBL/GenBank/DDBJ whole genome shotgun (WGS) entry which is preliminary data.</text>
</comment>
<gene>
    <name evidence="1" type="ORF">Rhal01_02748</name>
</gene>
<reference evidence="1 2" key="1">
    <citation type="submission" date="2024-02" db="EMBL/GenBank/DDBJ databases">
        <title>Rubritalea halochordaticola NBRC 107102.</title>
        <authorList>
            <person name="Ichikawa N."/>
            <person name="Katano-Makiyama Y."/>
            <person name="Hidaka K."/>
        </authorList>
    </citation>
    <scope>NUCLEOTIDE SEQUENCE [LARGE SCALE GENOMIC DNA]</scope>
    <source>
        <strain evidence="1 2">NBRC 107102</strain>
    </source>
</reference>
<accession>A0ABP9V4Q9</accession>